<name>A0A2S6H5Z7_9GAMM</name>
<keyword evidence="2" id="KW-1185">Reference proteome</keyword>
<gene>
    <name evidence="1" type="ORF">B0F88_103278</name>
</gene>
<dbReference type="Proteomes" id="UP000238071">
    <property type="component" value="Unassembled WGS sequence"/>
</dbReference>
<evidence type="ECO:0000313" key="1">
    <source>
        <dbReference type="EMBL" id="PPK72840.1"/>
    </source>
</evidence>
<dbReference type="RefSeq" id="WP_104422929.1">
    <property type="nucleotide sequence ID" value="NZ_PTIY01000003.1"/>
</dbReference>
<organism evidence="1 2">
    <name type="scientific">Methylobacter tundripaludum</name>
    <dbReference type="NCBI Taxonomy" id="173365"/>
    <lineage>
        <taxon>Bacteria</taxon>
        <taxon>Pseudomonadati</taxon>
        <taxon>Pseudomonadota</taxon>
        <taxon>Gammaproteobacteria</taxon>
        <taxon>Methylococcales</taxon>
        <taxon>Methylococcaceae</taxon>
        <taxon>Methylobacter</taxon>
    </lineage>
</organism>
<comment type="caution">
    <text evidence="1">The sequence shown here is derived from an EMBL/GenBank/DDBJ whole genome shotgun (WGS) entry which is preliminary data.</text>
</comment>
<dbReference type="AlphaFoldDB" id="A0A2S6H5Z7"/>
<dbReference type="EMBL" id="PTIY01000003">
    <property type="protein sequence ID" value="PPK72840.1"/>
    <property type="molecule type" value="Genomic_DNA"/>
</dbReference>
<reference evidence="1 2" key="1">
    <citation type="submission" date="2018-02" db="EMBL/GenBank/DDBJ databases">
        <title>Subsurface microbial communities from deep shales in Ohio and West Virginia, USA.</title>
        <authorList>
            <person name="Wrighton K."/>
        </authorList>
    </citation>
    <scope>NUCLEOTIDE SEQUENCE [LARGE SCALE GENOMIC DNA]</scope>
    <source>
        <strain evidence="1 2">OWC-G53F</strain>
    </source>
</reference>
<sequence length="304" mass="34468">MNDDRRSHEASTLRAFFDDQLQHLHQLVSNLTSHIHDTELQAREDRQIVESFVDASNSKMRAVSDYSDKLRVHVRALYRHVLQVADQIPPPVNLNLDAFEMDPLVNALFVNSKDIDKLFTTDHDVTVYLRSHCKTEVPVLYALLTADKSEKRTLGMGVQGGMLIREVPQEVVNFSSHKIHTPCAESAELSTALKEYLFGRVVEDIKREMMSQMTIDNPFKPGGESYEARVKSLANPDVYLDTLLGHLEVPAKLLSIDKSHFKLSKLGVKLEGGDDSQRANEFDIHELSWSDNTRNVVLQVAYAR</sequence>
<protein>
    <submittedName>
        <fullName evidence="1">Uncharacterized protein</fullName>
    </submittedName>
</protein>
<proteinExistence type="predicted"/>
<evidence type="ECO:0000313" key="2">
    <source>
        <dbReference type="Proteomes" id="UP000238071"/>
    </source>
</evidence>
<accession>A0A2S6H5Z7</accession>
<dbReference type="OrthoDB" id="8557243at2"/>